<evidence type="ECO:0000256" key="1">
    <source>
        <dbReference type="ARBA" id="ARBA00004167"/>
    </source>
</evidence>
<dbReference type="GO" id="GO:0009100">
    <property type="term" value="P:glycoprotein metabolic process"/>
    <property type="evidence" value="ECO:0007669"/>
    <property type="project" value="UniProtKB-ARBA"/>
</dbReference>
<gene>
    <name evidence="7" type="ORF">BABINDRAFT_168748</name>
</gene>
<evidence type="ECO:0000259" key="6">
    <source>
        <dbReference type="Pfam" id="PF04991"/>
    </source>
</evidence>
<dbReference type="EMBL" id="KV454438">
    <property type="protein sequence ID" value="ODQ77787.1"/>
    <property type="molecule type" value="Genomic_DNA"/>
</dbReference>
<dbReference type="PANTHER" id="PTHR15407:SF28">
    <property type="entry name" value="RIBITOL-5-PHOSPHATE TRANSFERASE FKTN"/>
    <property type="match status" value="1"/>
</dbReference>
<dbReference type="OrthoDB" id="444255at2759"/>
<comment type="subcellular location">
    <subcellularLocation>
        <location evidence="1">Membrane</location>
        <topology evidence="1">Single-pass membrane protein</topology>
    </subcellularLocation>
</comment>
<dbReference type="GeneID" id="30148461"/>
<keyword evidence="4" id="KW-0472">Membrane</keyword>
<dbReference type="InterPro" id="IPR009644">
    <property type="entry name" value="FKTN/MNN4/W02B3.4-1"/>
</dbReference>
<sequence length="761" mass="86852">MSHLKAMSRSKLTRAIALLLVLYFAFVSLHTIDSPIDSIESTSLPHRNTFSAVIAAFASAVTWDVAQELLPPDLSPEIEMAMETTDRAESWKYDFSREGRRVQIPEFYYDFTQPSPRVQSYDPRFLWGIYLRHITNQLETHAPPSIPFVWSEWVDLSPLDEFITLPEDQKPTCGDVKDKAEFVDYRKMLARVEEAKHDGTESETDRKARLIEEFRMPYCVNTFGEPSSPGFQIVEPTLETSTARIKALHAMSYLLGPAPAPELIVFLLRNGAVVVGLEKGNPLHVNHTLVELYMELGTTVVDVKADIEALRKAVKGGKALAKRKNSGNQAETRRAEPRGTGQEAVEKIDLEAALLPYMHPLSISSFLEDCYLPLFSFVAAKPPHTRTPLERNYIDSIEKSIEAKATEQIPKYFSETPLTGTTIGAHYDWRFFSGLTHQNLAEQRIVLHHMLRTWLKFTGEFGFTTWLAHGSLLSWYWNGLSFPWDNDMDVQMSLEALHAMTLQFNQSLVVGLDESYDNYLLDVGTYITERSPGNGKNSIDARFIHTGTGLYIDITGIALTSATPGLLYTKYLEDQWVELGLPGSYAEVVPEQRLDAHTKMNMLNDRKGHCIALEHLTPLRQTIVEGTPAYIPRGFQRVLENEYMGGLTRKEFDNYVYMPQLRNWISRKAFDWYPDMDELSDEAIRVMLQENVEILDEMYATHVLTRLHEHEMKELTEDEWGSEKLIGTNQGIGSMRHDLFEYRERLAGKDEERAAEVRLVY</sequence>
<evidence type="ECO:0000256" key="2">
    <source>
        <dbReference type="ARBA" id="ARBA00022692"/>
    </source>
</evidence>
<dbReference type="AlphaFoldDB" id="A0A1E3QLC1"/>
<organism evidence="7 8">
    <name type="scientific">Babjeviella inositovora NRRL Y-12698</name>
    <dbReference type="NCBI Taxonomy" id="984486"/>
    <lineage>
        <taxon>Eukaryota</taxon>
        <taxon>Fungi</taxon>
        <taxon>Dikarya</taxon>
        <taxon>Ascomycota</taxon>
        <taxon>Saccharomycotina</taxon>
        <taxon>Pichiomycetes</taxon>
        <taxon>Serinales incertae sedis</taxon>
        <taxon>Babjeviella</taxon>
    </lineage>
</organism>
<accession>A0A1E3QLC1</accession>
<dbReference type="InterPro" id="IPR007074">
    <property type="entry name" value="LicD/FKTN/FKRP_NTP_transf"/>
</dbReference>
<dbReference type="RefSeq" id="XP_018983115.1">
    <property type="nucleotide sequence ID" value="XM_019130608.1"/>
</dbReference>
<keyword evidence="8" id="KW-1185">Reference proteome</keyword>
<dbReference type="PANTHER" id="PTHR15407">
    <property type="entry name" value="FUKUTIN-RELATED"/>
    <property type="match status" value="1"/>
</dbReference>
<feature type="domain" description="LicD/FKTN/FKRP nucleotidyltransferase" evidence="6">
    <location>
        <begin position="462"/>
        <end position="561"/>
    </location>
</feature>
<feature type="region of interest" description="Disordered" evidence="5">
    <location>
        <begin position="321"/>
        <end position="342"/>
    </location>
</feature>
<dbReference type="Pfam" id="PF04991">
    <property type="entry name" value="LicD"/>
    <property type="match status" value="2"/>
</dbReference>
<evidence type="ECO:0000313" key="8">
    <source>
        <dbReference type="Proteomes" id="UP000094336"/>
    </source>
</evidence>
<name>A0A1E3QLC1_9ASCO</name>
<dbReference type="Proteomes" id="UP000094336">
    <property type="component" value="Unassembled WGS sequence"/>
</dbReference>
<protein>
    <recommendedName>
        <fullName evidence="6">LicD/FKTN/FKRP nucleotidyltransferase domain-containing protein</fullName>
    </recommendedName>
</protein>
<evidence type="ECO:0000256" key="3">
    <source>
        <dbReference type="ARBA" id="ARBA00022989"/>
    </source>
</evidence>
<keyword evidence="2" id="KW-0812">Transmembrane</keyword>
<evidence type="ECO:0000256" key="5">
    <source>
        <dbReference type="SAM" id="MobiDB-lite"/>
    </source>
</evidence>
<keyword evidence="3" id="KW-1133">Transmembrane helix</keyword>
<dbReference type="GO" id="GO:0016020">
    <property type="term" value="C:membrane"/>
    <property type="evidence" value="ECO:0007669"/>
    <property type="project" value="UniProtKB-SubCell"/>
</dbReference>
<feature type="domain" description="LicD/FKTN/FKRP nucleotidyltransferase" evidence="6">
    <location>
        <begin position="590"/>
        <end position="643"/>
    </location>
</feature>
<proteinExistence type="predicted"/>
<reference evidence="8" key="1">
    <citation type="submission" date="2016-05" db="EMBL/GenBank/DDBJ databases">
        <title>Comparative genomics of biotechnologically important yeasts.</title>
        <authorList>
            <consortium name="DOE Joint Genome Institute"/>
            <person name="Riley R."/>
            <person name="Haridas S."/>
            <person name="Wolfe K.H."/>
            <person name="Lopes M.R."/>
            <person name="Hittinger C.T."/>
            <person name="Goker M."/>
            <person name="Salamov A."/>
            <person name="Wisecaver J."/>
            <person name="Long T.M."/>
            <person name="Aerts A.L."/>
            <person name="Barry K."/>
            <person name="Choi C."/>
            <person name="Clum A."/>
            <person name="Coughlan A.Y."/>
            <person name="Deshpande S."/>
            <person name="Douglass A.P."/>
            <person name="Hanson S.J."/>
            <person name="Klenk H.-P."/>
            <person name="Labutti K."/>
            <person name="Lapidus A."/>
            <person name="Lindquist E."/>
            <person name="Lipzen A."/>
            <person name="Meier-Kolthoff J.P."/>
            <person name="Ohm R.A."/>
            <person name="Otillar R.P."/>
            <person name="Pangilinan J."/>
            <person name="Peng Y."/>
            <person name="Rokas A."/>
            <person name="Rosa C.A."/>
            <person name="Scheuner C."/>
            <person name="Sibirny A.A."/>
            <person name="Slot J.C."/>
            <person name="Stielow J.B."/>
            <person name="Sun H."/>
            <person name="Kurtzman C.P."/>
            <person name="Blackwell M."/>
            <person name="Grigoriev I.V."/>
            <person name="Jeffries T.W."/>
        </authorList>
    </citation>
    <scope>NUCLEOTIDE SEQUENCE [LARGE SCALE GENOMIC DNA]</scope>
    <source>
        <strain evidence="8">NRRL Y-12698</strain>
    </source>
</reference>
<evidence type="ECO:0000313" key="7">
    <source>
        <dbReference type="EMBL" id="ODQ77787.1"/>
    </source>
</evidence>
<evidence type="ECO:0000256" key="4">
    <source>
        <dbReference type="ARBA" id="ARBA00023136"/>
    </source>
</evidence>